<comment type="caution">
    <text evidence="1">The sequence shown here is derived from an EMBL/GenBank/DDBJ whole genome shotgun (WGS) entry which is preliminary data.</text>
</comment>
<evidence type="ECO:0000313" key="1">
    <source>
        <dbReference type="EMBL" id="GKT33967.1"/>
    </source>
</evidence>
<feature type="non-terminal residue" evidence="1">
    <location>
        <position position="1"/>
    </location>
</feature>
<name>A0ABQ5KN69_9EUKA</name>
<organism evidence="1 2">
    <name type="scientific">Aduncisulcus paluster</name>
    <dbReference type="NCBI Taxonomy" id="2918883"/>
    <lineage>
        <taxon>Eukaryota</taxon>
        <taxon>Metamonada</taxon>
        <taxon>Carpediemonas-like organisms</taxon>
        <taxon>Aduncisulcus</taxon>
    </lineage>
</organism>
<reference evidence="1" key="1">
    <citation type="submission" date="2022-03" db="EMBL/GenBank/DDBJ databases">
        <title>Draft genome sequence of Aduncisulcus paluster, a free-living microaerophilic Fornicata.</title>
        <authorList>
            <person name="Yuyama I."/>
            <person name="Kume K."/>
            <person name="Tamura T."/>
            <person name="Inagaki Y."/>
            <person name="Hashimoto T."/>
        </authorList>
    </citation>
    <scope>NUCLEOTIDE SEQUENCE</scope>
    <source>
        <strain evidence="1">NY0171</strain>
    </source>
</reference>
<accession>A0ABQ5KN69</accession>
<sequence>VHGFAIRCIATLPTRLSLTL</sequence>
<gene>
    <name evidence="1" type="ORF">ADUPG1_007577</name>
</gene>
<protein>
    <submittedName>
        <fullName evidence="1">Uncharacterized protein</fullName>
    </submittedName>
</protein>
<dbReference type="Proteomes" id="UP001057375">
    <property type="component" value="Unassembled WGS sequence"/>
</dbReference>
<evidence type="ECO:0000313" key="2">
    <source>
        <dbReference type="Proteomes" id="UP001057375"/>
    </source>
</evidence>
<proteinExistence type="predicted"/>
<dbReference type="EMBL" id="BQXS01010634">
    <property type="protein sequence ID" value="GKT33967.1"/>
    <property type="molecule type" value="Genomic_DNA"/>
</dbReference>
<keyword evidence="2" id="KW-1185">Reference proteome</keyword>